<keyword evidence="6" id="KW-0449">Lipoprotein</keyword>
<dbReference type="GO" id="GO:0005200">
    <property type="term" value="F:structural constituent of cytoskeleton"/>
    <property type="evidence" value="ECO:0007669"/>
    <property type="project" value="TreeGrafter"/>
</dbReference>
<evidence type="ECO:0000256" key="10">
    <source>
        <dbReference type="SAM" id="Coils"/>
    </source>
</evidence>
<evidence type="ECO:0000313" key="14">
    <source>
        <dbReference type="Ensembl" id="ENSSPAP00000000160.1"/>
    </source>
</evidence>
<keyword evidence="5" id="KW-0539">Nucleus</keyword>
<comment type="subcellular location">
    <subcellularLocation>
        <location evidence="8">Nucleus lamina</location>
    </subcellularLocation>
</comment>
<feature type="coiled-coil region" evidence="10">
    <location>
        <begin position="340"/>
        <end position="371"/>
    </location>
</feature>
<evidence type="ECO:0000256" key="5">
    <source>
        <dbReference type="ARBA" id="ARBA00023242"/>
    </source>
</evidence>
<keyword evidence="2" id="KW-0597">Phosphoprotein</keyword>
<feature type="region of interest" description="Disordered" evidence="11">
    <location>
        <begin position="386"/>
        <end position="434"/>
    </location>
</feature>
<dbReference type="Gene3D" id="2.60.40.1260">
    <property type="entry name" value="Lamin Tail domain"/>
    <property type="match status" value="1"/>
</dbReference>
<dbReference type="GO" id="GO:0006998">
    <property type="term" value="P:nuclear envelope organization"/>
    <property type="evidence" value="ECO:0007669"/>
    <property type="project" value="TreeGrafter"/>
</dbReference>
<dbReference type="Gene3D" id="1.20.5.1160">
    <property type="entry name" value="Vasodilator-stimulated phosphoprotein"/>
    <property type="match status" value="1"/>
</dbReference>
<dbReference type="InterPro" id="IPR039008">
    <property type="entry name" value="IF_rod_dom"/>
</dbReference>
<sequence length="585" mass="66158">MATAAATPSSQRSTCSSGGGTPLSPTRITRLQEKQQLRDLNDRLAVYIDKVRSLESENDILHRKISEKEDVRSRELTGLKALYETELADARRSLDDSSKERAWLQIELGKIKSDHEQLLQNYSKRDSEAAAAQARLKDLEAQLNSKEAMLATALSEKRGLEATLADLGEQLQELDTGLAQAKKQLADEMLLRIDLENRCQSLTEEMDFRKGMHEEEVKEARQRYETRLVEVDSGHKEEYEYKLSQALTDMRAQNEEQIKIYKDNMESTYGAKLEDLHRLSEMNGASANMAREELHESALRIESLTAQLTGLQKETRGWRDRISELEAALAQQKDASRRMLTDKDREIAEVRAKMQEQLNEYEQLLDVKLALDMEINAYRKLLEGEEERLKLSPSPSSRVTVSRASSSSRSVRTSQGKRKRIDVEEQEASSSVSISHSASATGPICVDEIDTDGKFICLQNSGDEDQAMVGYEMIKTIGNASATYKFTPKYVLKAGQKVMIWAYDAGVSPKPPTDLVWKNQSSWGLGEDVHVVLINPQGEEVAKRTTTYKTGVEEEQGEEDDDNGVEAIEEERFHQQVRLQLIREF</sequence>
<evidence type="ECO:0000256" key="4">
    <source>
        <dbReference type="ARBA" id="ARBA00023054"/>
    </source>
</evidence>
<keyword evidence="1" id="KW-0488">Methylation</keyword>
<dbReference type="Ensembl" id="ENSSPAT00000000165.1">
    <property type="protein sequence ID" value="ENSSPAP00000000160.1"/>
    <property type="gene ID" value="ENSSPAG00000000119.1"/>
</dbReference>
<feature type="region of interest" description="Disordered" evidence="11">
    <location>
        <begin position="1"/>
        <end position="26"/>
    </location>
</feature>
<dbReference type="GO" id="GO:0005882">
    <property type="term" value="C:intermediate filament"/>
    <property type="evidence" value="ECO:0007669"/>
    <property type="project" value="UniProtKB-KW"/>
</dbReference>
<dbReference type="GO" id="GO:0051664">
    <property type="term" value="P:nuclear pore localization"/>
    <property type="evidence" value="ECO:0007669"/>
    <property type="project" value="TreeGrafter"/>
</dbReference>
<dbReference type="Gene3D" id="1.20.5.170">
    <property type="match status" value="1"/>
</dbReference>
<evidence type="ECO:0000259" key="13">
    <source>
        <dbReference type="PROSITE" id="PS51842"/>
    </source>
</evidence>
<dbReference type="SUPFAM" id="SSF74853">
    <property type="entry name" value="Lamin A/C globular tail domain"/>
    <property type="match status" value="1"/>
</dbReference>
<dbReference type="PANTHER" id="PTHR45721:SF3">
    <property type="entry name" value="LAMIN-B1"/>
    <property type="match status" value="1"/>
</dbReference>
<dbReference type="GeneTree" id="ENSGT00940000157199"/>
<feature type="coiled-coil region" evidence="10">
    <location>
        <begin position="287"/>
        <end position="314"/>
    </location>
</feature>
<keyword evidence="3 9" id="KW-0403">Intermediate filament</keyword>
<dbReference type="GO" id="GO:0031507">
    <property type="term" value="P:heterochromatin formation"/>
    <property type="evidence" value="ECO:0007669"/>
    <property type="project" value="TreeGrafter"/>
</dbReference>
<dbReference type="GO" id="GO:0007097">
    <property type="term" value="P:nuclear migration"/>
    <property type="evidence" value="ECO:0007669"/>
    <property type="project" value="TreeGrafter"/>
</dbReference>
<evidence type="ECO:0000256" key="9">
    <source>
        <dbReference type="RuleBase" id="RU000685"/>
    </source>
</evidence>
<feature type="domain" description="LTD" evidence="12">
    <location>
        <begin position="432"/>
        <end position="550"/>
    </location>
</feature>
<feature type="compositionally biased region" description="Low complexity" evidence="11">
    <location>
        <begin position="391"/>
        <end position="414"/>
    </location>
</feature>
<feature type="domain" description="IF rod" evidence="13">
    <location>
        <begin position="33"/>
        <end position="389"/>
    </location>
</feature>
<dbReference type="InterPro" id="IPR018039">
    <property type="entry name" value="IF_conserved"/>
</dbReference>
<reference evidence="14" key="1">
    <citation type="submission" date="2023-09" db="UniProtKB">
        <authorList>
            <consortium name="Ensembl"/>
        </authorList>
    </citation>
    <scope>IDENTIFICATION</scope>
</reference>
<dbReference type="PROSITE" id="PS51841">
    <property type="entry name" value="LTD"/>
    <property type="match status" value="1"/>
</dbReference>
<accession>A0A3B4YV94</accession>
<dbReference type="PROSITE" id="PS00226">
    <property type="entry name" value="IF_ROD_1"/>
    <property type="match status" value="1"/>
</dbReference>
<dbReference type="PANTHER" id="PTHR45721">
    <property type="entry name" value="LAMIN DM0-RELATED"/>
    <property type="match status" value="1"/>
</dbReference>
<keyword evidence="7" id="KW-0636">Prenylation</keyword>
<dbReference type="InterPro" id="IPR001322">
    <property type="entry name" value="Lamin_tail_dom"/>
</dbReference>
<dbReference type="PROSITE" id="PS51842">
    <property type="entry name" value="IF_ROD_2"/>
    <property type="match status" value="1"/>
</dbReference>
<dbReference type="SMART" id="SM01391">
    <property type="entry name" value="Filament"/>
    <property type="match status" value="1"/>
</dbReference>
<keyword evidence="4 10" id="KW-0175">Coiled coil</keyword>
<evidence type="ECO:0000256" key="2">
    <source>
        <dbReference type="ARBA" id="ARBA00022553"/>
    </source>
</evidence>
<dbReference type="Pfam" id="PF00038">
    <property type="entry name" value="Filament"/>
    <property type="match status" value="1"/>
</dbReference>
<name>A0A3B4YV94_9TELE</name>
<organism evidence="14">
    <name type="scientific">Stegastes partitus</name>
    <name type="common">bicolor damselfish</name>
    <dbReference type="NCBI Taxonomy" id="144197"/>
    <lineage>
        <taxon>Eukaryota</taxon>
        <taxon>Metazoa</taxon>
        <taxon>Chordata</taxon>
        <taxon>Craniata</taxon>
        <taxon>Vertebrata</taxon>
        <taxon>Euteleostomi</taxon>
        <taxon>Actinopterygii</taxon>
        <taxon>Neopterygii</taxon>
        <taxon>Teleostei</taxon>
        <taxon>Neoteleostei</taxon>
        <taxon>Acanthomorphata</taxon>
        <taxon>Ovalentaria</taxon>
        <taxon>Pomacentridae</taxon>
        <taxon>Stegastes</taxon>
    </lineage>
</organism>
<evidence type="ECO:0000256" key="7">
    <source>
        <dbReference type="ARBA" id="ARBA00023289"/>
    </source>
</evidence>
<dbReference type="InterPro" id="IPR036415">
    <property type="entry name" value="Lamin_tail_dom_sf"/>
</dbReference>
<comment type="similarity">
    <text evidence="9">Belongs to the intermediate filament family.</text>
</comment>
<feature type="coiled-coil region" evidence="10">
    <location>
        <begin position="37"/>
        <end position="198"/>
    </location>
</feature>
<evidence type="ECO:0000259" key="12">
    <source>
        <dbReference type="PROSITE" id="PS51841"/>
    </source>
</evidence>
<dbReference type="GO" id="GO:0005652">
    <property type="term" value="C:nuclear lamina"/>
    <property type="evidence" value="ECO:0007669"/>
    <property type="project" value="UniProtKB-SubCell"/>
</dbReference>
<proteinExistence type="inferred from homology"/>
<evidence type="ECO:0000256" key="1">
    <source>
        <dbReference type="ARBA" id="ARBA00022481"/>
    </source>
</evidence>
<evidence type="ECO:0000256" key="3">
    <source>
        <dbReference type="ARBA" id="ARBA00022754"/>
    </source>
</evidence>
<protein>
    <submittedName>
        <fullName evidence="14">Lamin B1</fullName>
    </submittedName>
</protein>
<feature type="compositionally biased region" description="Polar residues" evidence="11">
    <location>
        <begin position="1"/>
        <end position="16"/>
    </location>
</feature>
<evidence type="ECO:0000256" key="6">
    <source>
        <dbReference type="ARBA" id="ARBA00023288"/>
    </source>
</evidence>
<dbReference type="GO" id="GO:0090435">
    <property type="term" value="P:protein localization to nuclear envelope"/>
    <property type="evidence" value="ECO:0007669"/>
    <property type="project" value="TreeGrafter"/>
</dbReference>
<evidence type="ECO:0000256" key="11">
    <source>
        <dbReference type="SAM" id="MobiDB-lite"/>
    </source>
</evidence>
<dbReference type="Pfam" id="PF00932">
    <property type="entry name" value="LTD"/>
    <property type="match status" value="1"/>
</dbReference>
<dbReference type="SUPFAM" id="SSF64593">
    <property type="entry name" value="Intermediate filament protein, coiled coil region"/>
    <property type="match status" value="2"/>
</dbReference>
<evidence type="ECO:0000256" key="8">
    <source>
        <dbReference type="ARBA" id="ARBA00024186"/>
    </source>
</evidence>
<dbReference type="AlphaFoldDB" id="A0A3B4YV94"/>